<evidence type="ECO:0000259" key="11">
    <source>
        <dbReference type="PROSITE" id="PS51007"/>
    </source>
</evidence>
<feature type="binding site" description="covalent" evidence="8">
    <location>
        <position position="163"/>
    </location>
    <ligand>
        <name>heme c</name>
        <dbReference type="ChEBI" id="CHEBI:61717"/>
        <label>2</label>
    </ligand>
</feature>
<dbReference type="PIRSF" id="PIRSF000005">
    <property type="entry name" value="Cytochrome_c4"/>
    <property type="match status" value="1"/>
</dbReference>
<dbReference type="PROSITE" id="PS51007">
    <property type="entry name" value="CYTC"/>
    <property type="match status" value="2"/>
</dbReference>
<keyword evidence="5" id="KW-0574">Periplasm</keyword>
<evidence type="ECO:0000256" key="9">
    <source>
        <dbReference type="PIRSR" id="PIRSR000005-2"/>
    </source>
</evidence>
<protein>
    <submittedName>
        <fullName evidence="12">Cytochrome c4</fullName>
    </submittedName>
</protein>
<feature type="binding site" description="covalent" evidence="8">
    <location>
        <position position="74"/>
    </location>
    <ligand>
        <name>heme c</name>
        <dbReference type="ChEBI" id="CHEBI:61717"/>
        <label>1</label>
    </ligand>
</feature>
<dbReference type="InterPro" id="IPR050597">
    <property type="entry name" value="Cytochrome_c_Oxidase_Subunit"/>
</dbReference>
<keyword evidence="3 8" id="KW-0349">Heme</keyword>
<dbReference type="InterPro" id="IPR024167">
    <property type="entry name" value="Cytochrome_c4-like"/>
</dbReference>
<dbReference type="AlphaFoldDB" id="A0AA35GJL1"/>
<feature type="chain" id="PRO_5041402322" evidence="10">
    <location>
        <begin position="33"/>
        <end position="227"/>
    </location>
</feature>
<reference evidence="12" key="1">
    <citation type="submission" date="2020-05" db="EMBL/GenBank/DDBJ databases">
        <authorList>
            <person name="Delgado-Blas J."/>
        </authorList>
    </citation>
    <scope>NUCLEOTIDE SEQUENCE</scope>
    <source>
        <strain evidence="12">BB1454</strain>
    </source>
</reference>
<feature type="binding site" description="axial binding residue" evidence="9">
    <location>
        <position position="114"/>
    </location>
    <ligand>
        <name>heme c</name>
        <dbReference type="ChEBI" id="CHEBI:61717"/>
        <label>1</label>
    </ligand>
    <ligandPart>
        <name>Fe</name>
        <dbReference type="ChEBI" id="CHEBI:18248"/>
    </ligandPart>
</feature>
<dbReference type="Pfam" id="PF00034">
    <property type="entry name" value="Cytochrom_C"/>
    <property type="match status" value="1"/>
</dbReference>
<feature type="binding site" description="axial binding residue" evidence="9">
    <location>
        <position position="75"/>
    </location>
    <ligand>
        <name>heme c</name>
        <dbReference type="ChEBI" id="CHEBI:61717"/>
        <label>1</label>
    </ligand>
    <ligandPart>
        <name>Fe</name>
        <dbReference type="ChEBI" id="CHEBI:18248"/>
    </ligandPart>
</feature>
<evidence type="ECO:0000256" key="2">
    <source>
        <dbReference type="ARBA" id="ARBA00022448"/>
    </source>
</evidence>
<feature type="domain" description="Cytochrome c" evidence="11">
    <location>
        <begin position="147"/>
        <end position="227"/>
    </location>
</feature>
<organism evidence="12 13">
    <name type="scientific">Comamonas aquatica</name>
    <dbReference type="NCBI Taxonomy" id="225991"/>
    <lineage>
        <taxon>Bacteria</taxon>
        <taxon>Pseudomonadati</taxon>
        <taxon>Pseudomonadota</taxon>
        <taxon>Betaproteobacteria</taxon>
        <taxon>Burkholderiales</taxon>
        <taxon>Comamonadaceae</taxon>
        <taxon>Comamonas</taxon>
    </lineage>
</organism>
<dbReference type="SUPFAM" id="SSF46626">
    <property type="entry name" value="Cytochrome c"/>
    <property type="match status" value="2"/>
</dbReference>
<gene>
    <name evidence="12" type="primary">cc4</name>
    <name evidence="12" type="ORF">GHA_03549</name>
</gene>
<feature type="binding site" description="axial binding residue" evidence="9">
    <location>
        <position position="164"/>
    </location>
    <ligand>
        <name>heme c</name>
        <dbReference type="ChEBI" id="CHEBI:61717"/>
        <label>2</label>
    </ligand>
    <ligandPart>
        <name>Fe</name>
        <dbReference type="ChEBI" id="CHEBI:18248"/>
    </ligandPart>
</feature>
<evidence type="ECO:0000256" key="3">
    <source>
        <dbReference type="ARBA" id="ARBA00022617"/>
    </source>
</evidence>
<keyword evidence="4 9" id="KW-0479">Metal-binding</keyword>
<keyword evidence="10" id="KW-0732">Signal</keyword>
<evidence type="ECO:0000256" key="5">
    <source>
        <dbReference type="ARBA" id="ARBA00022764"/>
    </source>
</evidence>
<evidence type="ECO:0000256" key="1">
    <source>
        <dbReference type="ARBA" id="ARBA00004418"/>
    </source>
</evidence>
<dbReference type="GO" id="GO:0005506">
    <property type="term" value="F:iron ion binding"/>
    <property type="evidence" value="ECO:0007669"/>
    <property type="project" value="InterPro"/>
</dbReference>
<proteinExistence type="predicted"/>
<evidence type="ECO:0000313" key="13">
    <source>
        <dbReference type="Proteomes" id="UP000834458"/>
    </source>
</evidence>
<evidence type="ECO:0000256" key="6">
    <source>
        <dbReference type="ARBA" id="ARBA00022982"/>
    </source>
</evidence>
<dbReference type="Proteomes" id="UP000834458">
    <property type="component" value="Unassembled WGS sequence"/>
</dbReference>
<evidence type="ECO:0000256" key="8">
    <source>
        <dbReference type="PIRSR" id="PIRSR000005-1"/>
    </source>
</evidence>
<sequence length="227" mass="25143">MHLRFLAPLHVCLKLALRAVCLCAVVATAVQAQPAKSITQDELQARLQEAKAQPELGHKLYTLGRKVAAVCANCHADQNGKAILEVPYLDGQNPAYLVEQIRQFSQGLRKNTFMEGILKAMSRDEMVGMVLFYEKEPLPARPPKDAALVAQGKAYFERICVNCHGTDGRGNERLPRIAGQHTGYVQMTLTRYREGSRVRSDPNMAFVTKGMSDQDIRAVASYLATMP</sequence>
<dbReference type="GO" id="GO:0042597">
    <property type="term" value="C:periplasmic space"/>
    <property type="evidence" value="ECO:0007669"/>
    <property type="project" value="UniProtKB-SubCell"/>
</dbReference>
<dbReference type="EMBL" id="CAHPSC010000081">
    <property type="protein sequence ID" value="CAB5709869.1"/>
    <property type="molecule type" value="Genomic_DNA"/>
</dbReference>
<feature type="binding site" description="axial binding residue" evidence="9">
    <location>
        <position position="204"/>
    </location>
    <ligand>
        <name>heme c</name>
        <dbReference type="ChEBI" id="CHEBI:61717"/>
        <label>2</label>
    </ligand>
    <ligandPart>
        <name>Fe</name>
        <dbReference type="ChEBI" id="CHEBI:18248"/>
    </ligandPart>
</feature>
<dbReference type="PANTHER" id="PTHR33751">
    <property type="entry name" value="CBB3-TYPE CYTOCHROME C OXIDASE SUBUNIT FIXP"/>
    <property type="match status" value="1"/>
</dbReference>
<dbReference type="GO" id="GO:0020037">
    <property type="term" value="F:heme binding"/>
    <property type="evidence" value="ECO:0007669"/>
    <property type="project" value="InterPro"/>
</dbReference>
<feature type="domain" description="Cytochrome c" evidence="11">
    <location>
        <begin position="52"/>
        <end position="137"/>
    </location>
</feature>
<dbReference type="RefSeq" id="WP_210930586.1">
    <property type="nucleotide sequence ID" value="NZ_CAHPRW010000013.1"/>
</dbReference>
<dbReference type="PANTHER" id="PTHR33751:SF9">
    <property type="entry name" value="CYTOCHROME C4"/>
    <property type="match status" value="1"/>
</dbReference>
<dbReference type="InterPro" id="IPR009056">
    <property type="entry name" value="Cyt_c-like_dom"/>
</dbReference>
<evidence type="ECO:0000256" key="10">
    <source>
        <dbReference type="SAM" id="SignalP"/>
    </source>
</evidence>
<keyword evidence="2" id="KW-0813">Transport</keyword>
<evidence type="ECO:0000256" key="4">
    <source>
        <dbReference type="ARBA" id="ARBA00022723"/>
    </source>
</evidence>
<evidence type="ECO:0000313" key="12">
    <source>
        <dbReference type="EMBL" id="CAB5709869.1"/>
    </source>
</evidence>
<feature type="signal peptide" evidence="10">
    <location>
        <begin position="1"/>
        <end position="32"/>
    </location>
</feature>
<comment type="caution">
    <text evidence="12">The sequence shown here is derived from an EMBL/GenBank/DDBJ whole genome shotgun (WGS) entry which is preliminary data.</text>
</comment>
<dbReference type="InterPro" id="IPR036909">
    <property type="entry name" value="Cyt_c-like_dom_sf"/>
</dbReference>
<feature type="binding site" description="covalent" evidence="8">
    <location>
        <position position="160"/>
    </location>
    <ligand>
        <name>heme c</name>
        <dbReference type="ChEBI" id="CHEBI:61717"/>
        <label>2</label>
    </ligand>
</feature>
<keyword evidence="6" id="KW-0249">Electron transport</keyword>
<accession>A0AA35GJL1</accession>
<evidence type="ECO:0000256" key="7">
    <source>
        <dbReference type="ARBA" id="ARBA00023004"/>
    </source>
</evidence>
<comment type="subcellular location">
    <subcellularLocation>
        <location evidence="1">Periplasm</location>
    </subcellularLocation>
</comment>
<feature type="binding site" description="covalent" evidence="8">
    <location>
        <position position="71"/>
    </location>
    <ligand>
        <name>heme c</name>
        <dbReference type="ChEBI" id="CHEBI:61717"/>
        <label>1</label>
    </ligand>
</feature>
<dbReference type="GeneID" id="74937817"/>
<dbReference type="GO" id="GO:0009055">
    <property type="term" value="F:electron transfer activity"/>
    <property type="evidence" value="ECO:0007669"/>
    <property type="project" value="InterPro"/>
</dbReference>
<name>A0AA35GJL1_9BURK</name>
<dbReference type="Gene3D" id="1.10.760.10">
    <property type="entry name" value="Cytochrome c-like domain"/>
    <property type="match status" value="2"/>
</dbReference>
<keyword evidence="7 9" id="KW-0408">Iron</keyword>
<comment type="PTM">
    <text evidence="8">Binds 2 heme c groups covalently per subunit.</text>
</comment>